<keyword evidence="3" id="KW-1185">Reference proteome</keyword>
<dbReference type="EMBL" id="JBBNAE010000010">
    <property type="protein sequence ID" value="KAK9091275.1"/>
    <property type="molecule type" value="Genomic_DNA"/>
</dbReference>
<proteinExistence type="predicted"/>
<evidence type="ECO:0000256" key="1">
    <source>
        <dbReference type="SAM" id="MobiDB-lite"/>
    </source>
</evidence>
<accession>A0AAP0HQ53</accession>
<organism evidence="2 3">
    <name type="scientific">Stephania japonica</name>
    <dbReference type="NCBI Taxonomy" id="461633"/>
    <lineage>
        <taxon>Eukaryota</taxon>
        <taxon>Viridiplantae</taxon>
        <taxon>Streptophyta</taxon>
        <taxon>Embryophyta</taxon>
        <taxon>Tracheophyta</taxon>
        <taxon>Spermatophyta</taxon>
        <taxon>Magnoliopsida</taxon>
        <taxon>Ranunculales</taxon>
        <taxon>Menispermaceae</taxon>
        <taxon>Menispermoideae</taxon>
        <taxon>Cissampelideae</taxon>
        <taxon>Stephania</taxon>
    </lineage>
</organism>
<protein>
    <submittedName>
        <fullName evidence="2">Uncharacterized protein</fullName>
    </submittedName>
</protein>
<feature type="region of interest" description="Disordered" evidence="1">
    <location>
        <begin position="14"/>
        <end position="47"/>
    </location>
</feature>
<reference evidence="2 3" key="1">
    <citation type="submission" date="2024-01" db="EMBL/GenBank/DDBJ databases">
        <title>Genome assemblies of Stephania.</title>
        <authorList>
            <person name="Yang L."/>
        </authorList>
    </citation>
    <scope>NUCLEOTIDE SEQUENCE [LARGE SCALE GENOMIC DNA]</scope>
    <source>
        <strain evidence="2">QJT</strain>
        <tissue evidence="2">Leaf</tissue>
    </source>
</reference>
<gene>
    <name evidence="2" type="ORF">Sjap_024452</name>
</gene>
<evidence type="ECO:0000313" key="2">
    <source>
        <dbReference type="EMBL" id="KAK9091275.1"/>
    </source>
</evidence>
<name>A0AAP0HQ53_9MAGN</name>
<comment type="caution">
    <text evidence="2">The sequence shown here is derived from an EMBL/GenBank/DDBJ whole genome shotgun (WGS) entry which is preliminary data.</text>
</comment>
<dbReference type="AlphaFoldDB" id="A0AAP0HQ53"/>
<evidence type="ECO:0000313" key="3">
    <source>
        <dbReference type="Proteomes" id="UP001417504"/>
    </source>
</evidence>
<dbReference type="Proteomes" id="UP001417504">
    <property type="component" value="Unassembled WGS sequence"/>
</dbReference>
<sequence length="142" mass="16113">MSFVGEGMNIVIPKKRSSTNKGLKSKSNAREGHHHQQQQQQQEIVGGGKVVVKEEKTTLATTTTTSITGSGNYTKDGLGDVMNMGWEEWPCWWNVMEEQMIWGCVMVPGWEEMDFKGGLCGHNEVVWEDDLWCLRDIKHPPY</sequence>